<keyword evidence="7 9" id="KW-0227">DNA damage</keyword>
<dbReference type="InterPro" id="IPR003593">
    <property type="entry name" value="AAA+_ATPase"/>
</dbReference>
<proteinExistence type="inferred from homology"/>
<comment type="subcellular location">
    <subcellularLocation>
        <location evidence="7">Cytoplasm</location>
    </subcellularLocation>
</comment>
<dbReference type="InterPro" id="IPR020587">
    <property type="entry name" value="RecA_monomer-monomer_interface"/>
</dbReference>
<dbReference type="HAMAP" id="MF_00268">
    <property type="entry name" value="RecA"/>
    <property type="match status" value="1"/>
</dbReference>
<evidence type="ECO:0000256" key="9">
    <source>
        <dbReference type="RuleBase" id="RU004527"/>
    </source>
</evidence>
<sequence length="364" mass="39275">MAKPNIDENKLKALESAMAQIERNYGKGAVMKLGDNAHLNVETVPSGSLSLDIALGVGGVPKGRVVEVYGPESGGKTTVALHMVAEVQKRGGIAGFIDAEHALDPVYAKKIGVDIDNLYISQPDTGEQALEITETMVRSGAIDIVIVDSVAALVPKAEIEGDMGDSHVGLQARLMSQALRKLTAIIGKTSCTVIFINQLREKVGVMFGNPETTTGGRALKYYSSIRLEVRRGEQIKKDGEAIGNRTRIKVVKNKVAPPFREAEVDIIYGEGISREGDILDLAAKEDIVNKSGAWYAYGGSKIGQGRENAKTYLKEHPDVMAEIEEKVREKFSKETKTEDEESVFADEQADVTAEADNNAGETEA</sequence>
<feature type="region of interest" description="Disordered" evidence="10">
    <location>
        <begin position="329"/>
        <end position="364"/>
    </location>
</feature>
<comment type="caution">
    <text evidence="13">The sequence shown here is derived from an EMBL/GenBank/DDBJ whole genome shotgun (WGS) entry which is preliminary data.</text>
</comment>
<dbReference type="InterPro" id="IPR049261">
    <property type="entry name" value="RecA-like_C"/>
</dbReference>
<dbReference type="GO" id="GO:0006310">
    <property type="term" value="P:DNA recombination"/>
    <property type="evidence" value="ECO:0007669"/>
    <property type="project" value="UniProtKB-UniRule"/>
</dbReference>
<dbReference type="GO" id="GO:0006281">
    <property type="term" value="P:DNA repair"/>
    <property type="evidence" value="ECO:0007669"/>
    <property type="project" value="UniProtKB-UniRule"/>
</dbReference>
<dbReference type="SUPFAM" id="SSF52540">
    <property type="entry name" value="P-loop containing nucleoside triphosphate hydrolases"/>
    <property type="match status" value="1"/>
</dbReference>
<dbReference type="Proteomes" id="UP000050833">
    <property type="component" value="Unassembled WGS sequence"/>
</dbReference>
<keyword evidence="7" id="KW-0963">Cytoplasm</keyword>
<feature type="compositionally biased region" description="Acidic residues" evidence="10">
    <location>
        <begin position="337"/>
        <end position="349"/>
    </location>
</feature>
<evidence type="ECO:0000259" key="12">
    <source>
        <dbReference type="PROSITE" id="PS50163"/>
    </source>
</evidence>
<dbReference type="GO" id="GO:0005829">
    <property type="term" value="C:cytosol"/>
    <property type="evidence" value="ECO:0007669"/>
    <property type="project" value="TreeGrafter"/>
</dbReference>
<dbReference type="AlphaFoldDB" id="A0AAW3JR10"/>
<dbReference type="InterPro" id="IPR023400">
    <property type="entry name" value="RecA_C_sf"/>
</dbReference>
<dbReference type="RefSeq" id="WP_055944175.1">
    <property type="nucleotide sequence ID" value="NZ_JAQDCV010000002.1"/>
</dbReference>
<reference evidence="13 14" key="1">
    <citation type="submission" date="2015-10" db="EMBL/GenBank/DDBJ databases">
        <title>Butyribacter intestini gen. nov., sp. nov., a butyric acid-producing bacterium of the family Lachnospiraceae isolated from the human faeces.</title>
        <authorList>
            <person name="Zou Y."/>
            <person name="Xue W."/>
            <person name="Luo G."/>
            <person name="Lv M."/>
        </authorList>
    </citation>
    <scope>NUCLEOTIDE SEQUENCE [LARGE SCALE GENOMIC DNA]</scope>
    <source>
        <strain evidence="13 14">TF01-11</strain>
    </source>
</reference>
<dbReference type="PANTHER" id="PTHR45900">
    <property type="entry name" value="RECA"/>
    <property type="match status" value="1"/>
</dbReference>
<dbReference type="Pfam" id="PF00154">
    <property type="entry name" value="RecA_N"/>
    <property type="match status" value="1"/>
</dbReference>
<dbReference type="GO" id="GO:0009432">
    <property type="term" value="P:SOS response"/>
    <property type="evidence" value="ECO:0007669"/>
    <property type="project" value="UniProtKB-UniRule"/>
</dbReference>
<keyword evidence="7 8" id="KW-0234">DNA repair</keyword>
<evidence type="ECO:0000256" key="6">
    <source>
        <dbReference type="ARBA" id="ARBA00023172"/>
    </source>
</evidence>
<dbReference type="GO" id="GO:0005524">
    <property type="term" value="F:ATP binding"/>
    <property type="evidence" value="ECO:0007669"/>
    <property type="project" value="UniProtKB-UniRule"/>
</dbReference>
<dbReference type="EMBL" id="LLKB01000005">
    <property type="protein sequence ID" value="KQC84915.1"/>
    <property type="molecule type" value="Genomic_DNA"/>
</dbReference>
<accession>A0AAW3JR10</accession>
<dbReference type="Gene3D" id="3.40.50.300">
    <property type="entry name" value="P-loop containing nucleotide triphosphate hydrolases"/>
    <property type="match status" value="1"/>
</dbReference>
<dbReference type="Pfam" id="PF21096">
    <property type="entry name" value="RecA_C"/>
    <property type="match status" value="1"/>
</dbReference>
<dbReference type="FunFam" id="3.40.50.300:FF:000087">
    <property type="entry name" value="Recombinase RecA"/>
    <property type="match status" value="1"/>
</dbReference>
<dbReference type="PROSITE" id="PS50163">
    <property type="entry name" value="RECA_3"/>
    <property type="match status" value="1"/>
</dbReference>
<keyword evidence="5 7" id="KW-0238">DNA-binding</keyword>
<dbReference type="GO" id="GO:0003684">
    <property type="term" value="F:damaged DNA binding"/>
    <property type="evidence" value="ECO:0007669"/>
    <property type="project" value="UniProtKB-UniRule"/>
</dbReference>
<keyword evidence="7 8" id="KW-0742">SOS response</keyword>
<dbReference type="InterPro" id="IPR027417">
    <property type="entry name" value="P-loop_NTPase"/>
</dbReference>
<dbReference type="SUPFAM" id="SSF54752">
    <property type="entry name" value="RecA protein, C-terminal domain"/>
    <property type="match status" value="1"/>
</dbReference>
<keyword evidence="4 7" id="KW-0067">ATP-binding</keyword>
<feature type="binding site" evidence="7">
    <location>
        <begin position="70"/>
        <end position="77"/>
    </location>
    <ligand>
        <name>ATP</name>
        <dbReference type="ChEBI" id="CHEBI:30616"/>
    </ligand>
</feature>
<evidence type="ECO:0000256" key="10">
    <source>
        <dbReference type="SAM" id="MobiDB-lite"/>
    </source>
</evidence>
<dbReference type="GO" id="GO:0003697">
    <property type="term" value="F:single-stranded DNA binding"/>
    <property type="evidence" value="ECO:0007669"/>
    <property type="project" value="UniProtKB-UniRule"/>
</dbReference>
<evidence type="ECO:0000256" key="1">
    <source>
        <dbReference type="ARBA" id="ARBA00009391"/>
    </source>
</evidence>
<evidence type="ECO:0000256" key="5">
    <source>
        <dbReference type="ARBA" id="ARBA00023125"/>
    </source>
</evidence>
<dbReference type="NCBIfam" id="TIGR02012">
    <property type="entry name" value="tigrfam_recA"/>
    <property type="match status" value="1"/>
</dbReference>
<evidence type="ECO:0000256" key="8">
    <source>
        <dbReference type="RuleBase" id="RU000526"/>
    </source>
</evidence>
<gene>
    <name evidence="7" type="primary">recA</name>
    <name evidence="13" type="ORF">APZ18_09365</name>
</gene>
<keyword evidence="14" id="KW-1185">Reference proteome</keyword>
<evidence type="ECO:0000256" key="7">
    <source>
        <dbReference type="HAMAP-Rule" id="MF_00268"/>
    </source>
</evidence>
<dbReference type="PROSITE" id="PS50162">
    <property type="entry name" value="RECA_2"/>
    <property type="match status" value="1"/>
</dbReference>
<keyword evidence="6 7" id="KW-0233">DNA recombination</keyword>
<name>A0AAW3JR10_9FIRM</name>
<dbReference type="GO" id="GO:0140664">
    <property type="term" value="F:ATP-dependent DNA damage sensor activity"/>
    <property type="evidence" value="ECO:0007669"/>
    <property type="project" value="InterPro"/>
</dbReference>
<dbReference type="InterPro" id="IPR013765">
    <property type="entry name" value="DNA_recomb/repair_RecA"/>
</dbReference>
<feature type="domain" description="RecA family profile 1" evidence="11">
    <location>
        <begin position="40"/>
        <end position="199"/>
    </location>
</feature>
<evidence type="ECO:0000313" key="13">
    <source>
        <dbReference type="EMBL" id="KQC84915.1"/>
    </source>
</evidence>
<dbReference type="InterPro" id="IPR020588">
    <property type="entry name" value="RecA_ATP-bd"/>
</dbReference>
<protein>
    <recommendedName>
        <fullName evidence="2 7">Protein RecA</fullName>
    </recommendedName>
    <alternativeName>
        <fullName evidence="7 8">Recombinase A</fullName>
    </alternativeName>
</protein>
<evidence type="ECO:0000313" key="14">
    <source>
        <dbReference type="Proteomes" id="UP000050833"/>
    </source>
</evidence>
<dbReference type="InterPro" id="IPR049428">
    <property type="entry name" value="RecA-like_N"/>
</dbReference>
<feature type="domain" description="RecA family profile 2" evidence="12">
    <location>
        <begin position="204"/>
        <end position="277"/>
    </location>
</feature>
<dbReference type="PANTHER" id="PTHR45900:SF1">
    <property type="entry name" value="MITOCHONDRIAL DNA REPAIR PROTEIN RECA HOMOLOG-RELATED"/>
    <property type="match status" value="1"/>
</dbReference>
<evidence type="ECO:0000256" key="4">
    <source>
        <dbReference type="ARBA" id="ARBA00022840"/>
    </source>
</evidence>
<organism evidence="13 14">
    <name type="scientific">Butyribacter intestini</name>
    <dbReference type="NCBI Taxonomy" id="1703332"/>
    <lineage>
        <taxon>Bacteria</taxon>
        <taxon>Bacillati</taxon>
        <taxon>Bacillota</taxon>
        <taxon>Clostridia</taxon>
        <taxon>Lachnospirales</taxon>
        <taxon>Lachnospiraceae</taxon>
        <taxon>Butyribacter</taxon>
    </lineage>
</organism>
<keyword evidence="3 7" id="KW-0547">Nucleotide-binding</keyword>
<dbReference type="PRINTS" id="PR00142">
    <property type="entry name" value="RECA"/>
</dbReference>
<evidence type="ECO:0000256" key="2">
    <source>
        <dbReference type="ARBA" id="ARBA00015553"/>
    </source>
</evidence>
<evidence type="ECO:0000256" key="3">
    <source>
        <dbReference type="ARBA" id="ARBA00022741"/>
    </source>
</evidence>
<comment type="similarity">
    <text evidence="1 7 9">Belongs to the RecA family.</text>
</comment>
<comment type="function">
    <text evidence="7">Can catalyze the hydrolysis of ATP in the presence of single-stranded DNA, the ATP-dependent uptake of single-stranded DNA by duplex DNA, and the ATP-dependent hybridization of homologous single-stranded DNAs. It interacts with LexA causing its activation and leading to its autocatalytic cleavage.</text>
</comment>
<dbReference type="SMART" id="SM00382">
    <property type="entry name" value="AAA"/>
    <property type="match status" value="1"/>
</dbReference>
<evidence type="ECO:0000259" key="11">
    <source>
        <dbReference type="PROSITE" id="PS50162"/>
    </source>
</evidence>
<dbReference type="CDD" id="cd00983">
    <property type="entry name" value="RecA"/>
    <property type="match status" value="1"/>
</dbReference>